<dbReference type="InterPro" id="IPR051465">
    <property type="entry name" value="Cell_Envelope_Struct_Comp"/>
</dbReference>
<feature type="compositionally biased region" description="Gly residues" evidence="1">
    <location>
        <begin position="2321"/>
        <end position="2336"/>
    </location>
</feature>
<name>A0A229US31_9BACL</name>
<dbReference type="OrthoDB" id="1813813at2"/>
<dbReference type="SUPFAM" id="SSF49265">
    <property type="entry name" value="Fibronectin type III"/>
    <property type="match status" value="2"/>
</dbReference>
<dbReference type="InterPro" id="IPR011042">
    <property type="entry name" value="6-blade_b-propeller_TolB-like"/>
</dbReference>
<feature type="domain" description="Fibronectin type-III" evidence="2">
    <location>
        <begin position="2227"/>
        <end position="2323"/>
    </location>
</feature>
<dbReference type="EMBL" id="NMQW01000017">
    <property type="protein sequence ID" value="OXM86202.1"/>
    <property type="molecule type" value="Genomic_DNA"/>
</dbReference>
<organism evidence="4 5">
    <name type="scientific">Paenibacillus rigui</name>
    <dbReference type="NCBI Taxonomy" id="554312"/>
    <lineage>
        <taxon>Bacteria</taxon>
        <taxon>Bacillati</taxon>
        <taxon>Bacillota</taxon>
        <taxon>Bacilli</taxon>
        <taxon>Bacillales</taxon>
        <taxon>Paenibacillaceae</taxon>
        <taxon>Paenibacillus</taxon>
    </lineage>
</organism>
<dbReference type="Gene3D" id="2.120.10.30">
    <property type="entry name" value="TolB, C-terminal domain"/>
    <property type="match status" value="2"/>
</dbReference>
<dbReference type="InterPro" id="IPR003961">
    <property type="entry name" value="FN3_dom"/>
</dbReference>
<feature type="domain" description="SLH" evidence="3">
    <location>
        <begin position="2480"/>
        <end position="2543"/>
    </location>
</feature>
<dbReference type="PROSITE" id="PS51272">
    <property type="entry name" value="SLH"/>
    <property type="match status" value="3"/>
</dbReference>
<feature type="domain" description="Fibronectin type-III" evidence="2">
    <location>
        <begin position="2129"/>
        <end position="2222"/>
    </location>
</feature>
<keyword evidence="5" id="KW-1185">Reference proteome</keyword>
<feature type="compositionally biased region" description="Basic and acidic residues" evidence="1">
    <location>
        <begin position="1780"/>
        <end position="1789"/>
    </location>
</feature>
<evidence type="ECO:0000313" key="4">
    <source>
        <dbReference type="EMBL" id="OXM86202.1"/>
    </source>
</evidence>
<evidence type="ECO:0000259" key="3">
    <source>
        <dbReference type="PROSITE" id="PS51272"/>
    </source>
</evidence>
<dbReference type="SUPFAM" id="SSF49464">
    <property type="entry name" value="Carboxypeptidase regulatory domain-like"/>
    <property type="match status" value="1"/>
</dbReference>
<evidence type="ECO:0000259" key="2">
    <source>
        <dbReference type="PROSITE" id="PS50853"/>
    </source>
</evidence>
<comment type="caution">
    <text evidence="4">The sequence shown here is derived from an EMBL/GenBank/DDBJ whole genome shotgun (WGS) entry which is preliminary data.</text>
</comment>
<evidence type="ECO:0000313" key="5">
    <source>
        <dbReference type="Proteomes" id="UP000215509"/>
    </source>
</evidence>
<sequence length="2672" mass="285418">MIRIVSFYERPSRFGHLEEGKKMKKGKLKRSGKALLSAALVCSMLVTSMFPGYAEANGSFRTAAPLLFSTAAGDAVTQSVYRSVYGAAADAPVLDTLPKAVNTPTLLLKGKAEPGAEVGFWMVKDDAAKEYIGKSTVEASGLFQFTAQLKGDGVYRFTAVYVQGGSAGAESEPVQVRLITTPPEAPRNGAWTTVGTDQIVLAWEPGVSGGAPVKYRVLRNGVPLAETVDTRYTDTGIPAQSKLEYEVYALDEAGNASAYPLGFYAGTPHPSQQYLNSSTSGTPGNGDARDLALSGDGRKAAFVSAATNLVPGAGSDTGALYVRSLGDGAMESVPLPFGVSSPLEPMLNEDGSVIVFLANVADLAYEVMVREPGAGAHSIAPLDADAHSPSVSRDGETIVFETSANRLIPGDEDGSNDFFVYQRSTKSFSRIAIPDDIRSEGMHEPIVSGSGRYVAFYTGCNEGCLYNKVYVADLAAGGATELIAEGAWGHSVSDDGRYVAYGLSGSIYVWDREAAGVGKSKRVLEGTGSLKYSSPRISGDGRKLIANAYDSGAAGYGGHFTEVRWLDLLAAGAVTVLVTNPSTDGMTAGLSRDGMTVGFASVYTAQTTEEGTFRSGVFTACPSGCSNVPPTGKPIEKVTWQAPMAARQHIQLGSQLEVTVAGAKERRAEAVVTYAVGSEERIAEVALTEKTPGLYTGVFPLTTGITEIRSLLGRVADSDGSMVSKPAEGLPAPVSAAVDIQIDDLSNAEIRAALNGSRLVGWSASKKTGGQSAYNGQQPLRLALPDAPDYRLTLLSADGAVLAETVSVSAAKGELVTRGMTPQIPAYVLVKVVEADQSPKAYIPVTAGDAADPQSVATGLTNVKGEVKLRGGYIGGKASVKVQLPRPYAAVEPAEVLLEGALTPFTVPAVIHYGTVTGQVTDAQDQPVSKALVRIRQAGHVAEGTTDAHGMYRISVPEGDAIAVSYSLDSRNLRTREELAVQVKGSGEQQLNLRVYPESKVTLAVDLYTRAIGSSWKQEDLTSSLNNLYTFRLYKGDGKEASATYLSNGFVTSGVEGETFKLCVSDRYQSMGSDCQSVTIDNSYYGKAELRLQEKAVVTGKLQVDPAIPLNSFYVVFYKMNADGTVGQATASYVLNPGLFRISFPESGKYTALFGANGAVRGLRAVKSFTVFDGEVTELGSIELAENAWFSGLNGNTLEALDGPAAQGSRITMRGTYMNGLSTGTAFSPSLILRSPAGTSIIKDSIAIVNGPKLKEIVELSGSGYEVLLDEAIHGESGGTIQYQLQVDEVKSAAIPVDFAVKFKKEELGEFVEEPLAAAWIGTTLISLDAPATTARNTFTVSGRTVPGSQVTVYDGTVAVGETAASAGGYWSQTITLTDDQAQGTTHALTARAAKGQNEWLSSQAFVRYDSSAPQPLHLTMFMSGHRVEADLTDGVVRKPISIRPFDPITFSVEFQAPEKVYNVQLHLAEEEIPLTLNPMTKRWEGLKSTYQKNLGPISISYKVIPTDAQVPATEEEMLQQLPPLARQLHREVLDDGEQPLAGTAGGAGSSGRTYVNTVVITSQDAADERAEVRYYYAPVPSGYKPGAPPSHGPEVYDVKFQANPSLGTMHVSAVMPVEQAQSLLRGIHPQLGALTSESLFIEIGTDIKYEIKTPGTPSKLGLAGVIYSGYEYQQKMNRLNDFADQLDGAGCMSANAIRSYNDKLSELNERLFANLFLKYVMQLTAMNLVAIGIGFLAGAGVALSSFAINYALNSAWEDDFEALQSQFAAQQADPECKDDEDKPDRPIPPDDPNDPDDPGRREIVDPKWLYDPSGYVYEAVASNRLEGVQATVGTIDPADGQWKRWDADTYGQTNPLVTDREGKYGWDVPEGYWQVRYEKDGYEPAHSEVLQVLPPHFDVNVGMISNQPPTVAAVLPDLKEQGVRVLFDKYLQADSVLPELVTVVKPGIGGEPESEEMLPVEIVPVDPQMSPSGVKLAKQFMVKASWVPGQSYRMAIDSMVLSYAGIPMKQSFAADVAFKQPDSVMEAVYADNTLYTIPGVGALAVHWTERDDVRFDHVKVEWQEAETGAVVSIADVVKGTGFSTLSGAKSNTRYTARLMTVDLDGRASSGVAVSGATLAEIQPPGNEPPGPVTAAAVVQELGGLTVTWKDAADPDLRGVRVSLKEPQEADFGPASERYRGEQRFRYDGLTLPGTYEVKLEAVDLAGRSSEAVIVKATFDPSGEDRPPGPVTGAALTIQATDLIVTWKDPSETDLRGVRLSLKPPGETEFGAVVEKAAGEQQHRYEGLTVPGVYEVMLQAVDQKGHVSEPVTVSGVKEATGRGGKGSRGGSGGGTGEAPVPAPAPELPANEAVIQAADGRIEHSVFDGLLRLGIHDGTVPVGQDIRIRRLPQASIRLPEDYRAVSEEMTLSAASQPGGALQLTLRYAPEQLQGTDPRKLGIYRKDPAAPAGWRYVGGTIRQTGHEIAGTLEQWGSYAVLVYDPRFDDLAGHWSRSEVEVLLSRHLADGVDASRFAPDSPITRAQMTKLLLELLRQAGKLPEQRGEAPSFRDVQADQWFAPYIQEAAARGLVQGDGDTFRPEAPVTRQELAVMLHRLFGEHAPMAEAGTLAPFKDAAQLADWSREAVEHMVAESLIGGVTESELRPNDTATRAQAAVILVRLLERWGLLLAKE</sequence>
<dbReference type="InterPro" id="IPR008969">
    <property type="entry name" value="CarboxyPept-like_regulatory"/>
</dbReference>
<dbReference type="Gene3D" id="2.60.40.1120">
    <property type="entry name" value="Carboxypeptidase-like, regulatory domain"/>
    <property type="match status" value="1"/>
</dbReference>
<feature type="domain" description="SLH" evidence="3">
    <location>
        <begin position="2609"/>
        <end position="2672"/>
    </location>
</feature>
<dbReference type="InterPro" id="IPR001119">
    <property type="entry name" value="SLH_dom"/>
</dbReference>
<feature type="region of interest" description="Disordered" evidence="1">
    <location>
        <begin position="1768"/>
        <end position="1806"/>
    </location>
</feature>
<gene>
    <name evidence="4" type="ORF">CF651_13415</name>
</gene>
<dbReference type="PANTHER" id="PTHR43308:SF5">
    <property type="entry name" value="S-LAYER PROTEIN _ PEPTIDOGLYCAN ENDO-BETA-N-ACETYLGLUCOSAMINIDASE"/>
    <property type="match status" value="1"/>
</dbReference>
<evidence type="ECO:0008006" key="6">
    <source>
        <dbReference type="Google" id="ProtNLM"/>
    </source>
</evidence>
<dbReference type="Gene3D" id="2.60.40.10">
    <property type="entry name" value="Immunoglobulins"/>
    <property type="match status" value="3"/>
</dbReference>
<reference evidence="4 5" key="1">
    <citation type="submission" date="2017-07" db="EMBL/GenBank/DDBJ databases">
        <title>Genome sequencing and assembly of Paenibacillus rigui.</title>
        <authorList>
            <person name="Mayilraj S."/>
        </authorList>
    </citation>
    <scope>NUCLEOTIDE SEQUENCE [LARGE SCALE GENOMIC DNA]</scope>
    <source>
        <strain evidence="4 5">JCM 16352</strain>
    </source>
</reference>
<dbReference type="SUPFAM" id="SSF82171">
    <property type="entry name" value="DPP6 N-terminal domain-like"/>
    <property type="match status" value="1"/>
</dbReference>
<dbReference type="Proteomes" id="UP000215509">
    <property type="component" value="Unassembled WGS sequence"/>
</dbReference>
<proteinExistence type="predicted"/>
<dbReference type="Pfam" id="PF00395">
    <property type="entry name" value="SLH"/>
    <property type="match status" value="3"/>
</dbReference>
<feature type="domain" description="SLH" evidence="3">
    <location>
        <begin position="2545"/>
        <end position="2607"/>
    </location>
</feature>
<accession>A0A229US31</accession>
<dbReference type="PROSITE" id="PS50853">
    <property type="entry name" value="FN3"/>
    <property type="match status" value="2"/>
</dbReference>
<feature type="region of interest" description="Disordered" evidence="1">
    <location>
        <begin position="2314"/>
        <end position="2344"/>
    </location>
</feature>
<dbReference type="PANTHER" id="PTHR43308">
    <property type="entry name" value="OUTER MEMBRANE PROTEIN ALPHA-RELATED"/>
    <property type="match status" value="1"/>
</dbReference>
<evidence type="ECO:0000256" key="1">
    <source>
        <dbReference type="SAM" id="MobiDB-lite"/>
    </source>
</evidence>
<dbReference type="CDD" id="cd00063">
    <property type="entry name" value="FN3"/>
    <property type="match status" value="2"/>
</dbReference>
<dbReference type="InterPro" id="IPR036116">
    <property type="entry name" value="FN3_sf"/>
</dbReference>
<dbReference type="SMART" id="SM00060">
    <property type="entry name" value="FN3"/>
    <property type="match status" value="4"/>
</dbReference>
<dbReference type="InterPro" id="IPR013783">
    <property type="entry name" value="Ig-like_fold"/>
</dbReference>
<dbReference type="Pfam" id="PF13620">
    <property type="entry name" value="CarboxypepD_reg"/>
    <property type="match status" value="1"/>
</dbReference>
<protein>
    <recommendedName>
        <fullName evidence="6">Fibronectin type-III domain-containing protein</fullName>
    </recommendedName>
</protein>